<proteinExistence type="predicted"/>
<dbReference type="Proteomes" id="UP000797356">
    <property type="component" value="Chromosome 2"/>
</dbReference>
<evidence type="ECO:0000313" key="1">
    <source>
        <dbReference type="EMBL" id="KAG1330152.1"/>
    </source>
</evidence>
<reference evidence="1" key="1">
    <citation type="journal article" date="2017" name="Gigascience">
        <title>The genome draft of coconut (Cocos nucifera).</title>
        <authorList>
            <person name="Xiao Y."/>
            <person name="Xu P."/>
            <person name="Fan H."/>
            <person name="Baudouin L."/>
            <person name="Xia W."/>
            <person name="Bocs S."/>
            <person name="Xu J."/>
            <person name="Li Q."/>
            <person name="Guo A."/>
            <person name="Zhou L."/>
            <person name="Li J."/>
            <person name="Wu Y."/>
            <person name="Ma Z."/>
            <person name="Armero A."/>
            <person name="Issali A.E."/>
            <person name="Liu N."/>
            <person name="Peng M."/>
            <person name="Yang Y."/>
        </authorList>
    </citation>
    <scope>NUCLEOTIDE SEQUENCE</scope>
    <source>
        <tissue evidence="1">Spear leaf of Hainan Tall coconut</tissue>
    </source>
</reference>
<dbReference type="AlphaFoldDB" id="A0A8K0HY67"/>
<organism evidence="1 2">
    <name type="scientific">Cocos nucifera</name>
    <name type="common">Coconut palm</name>
    <dbReference type="NCBI Taxonomy" id="13894"/>
    <lineage>
        <taxon>Eukaryota</taxon>
        <taxon>Viridiplantae</taxon>
        <taxon>Streptophyta</taxon>
        <taxon>Embryophyta</taxon>
        <taxon>Tracheophyta</taxon>
        <taxon>Spermatophyta</taxon>
        <taxon>Magnoliopsida</taxon>
        <taxon>Liliopsida</taxon>
        <taxon>Arecaceae</taxon>
        <taxon>Arecoideae</taxon>
        <taxon>Cocoseae</taxon>
        <taxon>Attaleinae</taxon>
        <taxon>Cocos</taxon>
    </lineage>
</organism>
<protein>
    <submittedName>
        <fullName evidence="1">Uncharacterized protein</fullName>
    </submittedName>
</protein>
<reference evidence="1" key="2">
    <citation type="submission" date="2019-07" db="EMBL/GenBank/DDBJ databases">
        <authorList>
            <person name="Yang Y."/>
            <person name="Bocs S."/>
            <person name="Baudouin L."/>
        </authorList>
    </citation>
    <scope>NUCLEOTIDE SEQUENCE</scope>
    <source>
        <tissue evidence="1">Spear leaf of Hainan Tall coconut</tissue>
    </source>
</reference>
<gene>
    <name evidence="1" type="ORF">COCNU_02G001200</name>
</gene>
<comment type="caution">
    <text evidence="1">The sequence shown here is derived from an EMBL/GenBank/DDBJ whole genome shotgun (WGS) entry which is preliminary data.</text>
</comment>
<sequence length="95" mass="10421">MGLPPAKLAAGVRTCPRSGAPTDHHAMRISDTALCVVHVSHHLMPLHFPSKLPPSVISSRPASFLSTRCPQNGAPPLLPPPRQSKRRHFFYPHSY</sequence>
<evidence type="ECO:0000313" key="2">
    <source>
        <dbReference type="Proteomes" id="UP000797356"/>
    </source>
</evidence>
<keyword evidence="2" id="KW-1185">Reference proteome</keyword>
<dbReference type="EMBL" id="CM017873">
    <property type="protein sequence ID" value="KAG1330152.1"/>
    <property type="molecule type" value="Genomic_DNA"/>
</dbReference>
<name>A0A8K0HY67_COCNU</name>
<accession>A0A8K0HY67</accession>